<keyword evidence="4" id="KW-1185">Reference proteome</keyword>
<proteinExistence type="predicted"/>
<gene>
    <name evidence="3" type="ORF">ACFPYI_04120</name>
</gene>
<dbReference type="InterPro" id="IPR004360">
    <property type="entry name" value="Glyas_Fos-R_dOase_dom"/>
</dbReference>
<protein>
    <submittedName>
        <fullName evidence="3">VOC family protein</fullName>
    </submittedName>
</protein>
<dbReference type="PROSITE" id="PS51819">
    <property type="entry name" value="VOC"/>
    <property type="match status" value="1"/>
</dbReference>
<dbReference type="AlphaFoldDB" id="A0ABD5RIZ9"/>
<dbReference type="RefSeq" id="WP_247419805.1">
    <property type="nucleotide sequence ID" value="NZ_JALLGW010000002.1"/>
</dbReference>
<dbReference type="InterPro" id="IPR029068">
    <property type="entry name" value="Glyas_Bleomycin-R_OHBP_Dase"/>
</dbReference>
<comment type="caution">
    <text evidence="3">The sequence shown here is derived from an EMBL/GenBank/DDBJ whole genome shotgun (WGS) entry which is preliminary data.</text>
</comment>
<evidence type="ECO:0000259" key="2">
    <source>
        <dbReference type="PROSITE" id="PS51819"/>
    </source>
</evidence>
<accession>A0ABD5RIZ9</accession>
<feature type="region of interest" description="Disordered" evidence="1">
    <location>
        <begin position="147"/>
        <end position="180"/>
    </location>
</feature>
<feature type="region of interest" description="Disordered" evidence="1">
    <location>
        <begin position="68"/>
        <end position="90"/>
    </location>
</feature>
<evidence type="ECO:0000256" key="1">
    <source>
        <dbReference type="SAM" id="MobiDB-lite"/>
    </source>
</evidence>
<dbReference type="EMBL" id="JBHSQH010000001">
    <property type="protein sequence ID" value="MFC5970509.1"/>
    <property type="molecule type" value="Genomic_DNA"/>
</dbReference>
<dbReference type="Proteomes" id="UP001596099">
    <property type="component" value="Unassembled WGS sequence"/>
</dbReference>
<feature type="compositionally biased region" description="Acidic residues" evidence="1">
    <location>
        <begin position="151"/>
        <end position="163"/>
    </location>
</feature>
<name>A0ABD5RIZ9_9EURY</name>
<dbReference type="InterPro" id="IPR037523">
    <property type="entry name" value="VOC_core"/>
</dbReference>
<dbReference type="Pfam" id="PF00903">
    <property type="entry name" value="Glyoxalase"/>
    <property type="match status" value="1"/>
</dbReference>
<evidence type="ECO:0000313" key="4">
    <source>
        <dbReference type="Proteomes" id="UP001596099"/>
    </source>
</evidence>
<feature type="domain" description="VOC" evidence="2">
    <location>
        <begin position="9"/>
        <end position="148"/>
    </location>
</feature>
<organism evidence="3 4">
    <name type="scientific">Halomarina salina</name>
    <dbReference type="NCBI Taxonomy" id="1872699"/>
    <lineage>
        <taxon>Archaea</taxon>
        <taxon>Methanobacteriati</taxon>
        <taxon>Methanobacteriota</taxon>
        <taxon>Stenosarchaea group</taxon>
        <taxon>Halobacteria</taxon>
        <taxon>Halobacteriales</taxon>
        <taxon>Natronomonadaceae</taxon>
        <taxon>Halomarina</taxon>
    </lineage>
</organism>
<reference evidence="3 4" key="1">
    <citation type="journal article" date="2019" name="Int. J. Syst. Evol. Microbiol.">
        <title>The Global Catalogue of Microorganisms (GCM) 10K type strain sequencing project: providing services to taxonomists for standard genome sequencing and annotation.</title>
        <authorList>
            <consortium name="The Broad Institute Genomics Platform"/>
            <consortium name="The Broad Institute Genome Sequencing Center for Infectious Disease"/>
            <person name="Wu L."/>
            <person name="Ma J."/>
        </authorList>
    </citation>
    <scope>NUCLEOTIDE SEQUENCE [LARGE SCALE GENOMIC DNA]</scope>
    <source>
        <strain evidence="3 4">CGMCC 1.12543</strain>
    </source>
</reference>
<evidence type="ECO:0000313" key="3">
    <source>
        <dbReference type="EMBL" id="MFC5970509.1"/>
    </source>
</evidence>
<sequence>MTSHDIYPMPLFPRLTVEDVAASADFYTDVLGFDELFAMPGGGTSHVRYRKYADVMLVQSGMAAEPGAVAESGTATESEATADGDDPPEVAGAGVEIYLTVEDGSVDDVAERVREAGFEAEGPTETPWNTREVSVEDPDGYVLVFSQQTADPEDLPWLEEGTVDGDAKTPADSDSPTDSD</sequence>
<dbReference type="SUPFAM" id="SSF54593">
    <property type="entry name" value="Glyoxalase/Bleomycin resistance protein/Dihydroxybiphenyl dioxygenase"/>
    <property type="match status" value="1"/>
</dbReference>
<dbReference type="Gene3D" id="3.10.180.10">
    <property type="entry name" value="2,3-Dihydroxybiphenyl 1,2-Dioxygenase, domain 1"/>
    <property type="match status" value="1"/>
</dbReference>